<gene>
    <name evidence="3 5" type="ORF">BDZ99DRAFT_126467</name>
</gene>
<feature type="domain" description="Xaa-Pro dipeptidyl-peptidase-like" evidence="2">
    <location>
        <begin position="48"/>
        <end position="206"/>
    </location>
</feature>
<reference evidence="3 5" key="1">
    <citation type="journal article" date="2020" name="Stud. Mycol.">
        <title>101 Dothideomycetes genomes: a test case for predicting lifestyles and emergence of pathogens.</title>
        <authorList>
            <person name="Haridas S."/>
            <person name="Albert R."/>
            <person name="Binder M."/>
            <person name="Bloem J."/>
            <person name="Labutti K."/>
            <person name="Salamov A."/>
            <person name="Andreopoulos B."/>
            <person name="Baker S."/>
            <person name="Barry K."/>
            <person name="Bills G."/>
            <person name="Bluhm B."/>
            <person name="Cannon C."/>
            <person name="Castanera R."/>
            <person name="Culley D."/>
            <person name="Daum C."/>
            <person name="Ezra D."/>
            <person name="Gonzalez J."/>
            <person name="Henrissat B."/>
            <person name="Kuo A."/>
            <person name="Liang C."/>
            <person name="Lipzen A."/>
            <person name="Lutzoni F."/>
            <person name="Magnuson J."/>
            <person name="Mondo S."/>
            <person name="Nolan M."/>
            <person name="Ohm R."/>
            <person name="Pangilinan J."/>
            <person name="Park H.-J."/>
            <person name="Ramirez L."/>
            <person name="Alfaro M."/>
            <person name="Sun H."/>
            <person name="Tritt A."/>
            <person name="Yoshinaga Y."/>
            <person name="Zwiers L.-H."/>
            <person name="Turgeon B."/>
            <person name="Goodwin S."/>
            <person name="Spatafora J."/>
            <person name="Crous P."/>
            <person name="Grigoriev I."/>
        </authorList>
    </citation>
    <scope>NUCLEOTIDE SEQUENCE</scope>
    <source>
        <strain evidence="3 5">CBS 304.34</strain>
    </source>
</reference>
<accession>A0A6A6Z6S1</accession>
<keyword evidence="3" id="KW-0378">Hydrolase</keyword>
<dbReference type="AlphaFoldDB" id="A0A6A6Z6S1"/>
<name>A0A6A6Z6S1_9PEZI</name>
<dbReference type="GeneID" id="54453465"/>
<dbReference type="InterPro" id="IPR005674">
    <property type="entry name" value="CocE/Ser_esterase"/>
</dbReference>
<protein>
    <submittedName>
        <fullName evidence="3 5">Alpha/beta-hydrolase</fullName>
    </submittedName>
</protein>
<evidence type="ECO:0000259" key="2">
    <source>
        <dbReference type="Pfam" id="PF02129"/>
    </source>
</evidence>
<evidence type="ECO:0000313" key="3">
    <source>
        <dbReference type="EMBL" id="KAF2815967.1"/>
    </source>
</evidence>
<dbReference type="EMBL" id="MU003693">
    <property type="protein sequence ID" value="KAF2815967.1"/>
    <property type="molecule type" value="Genomic_DNA"/>
</dbReference>
<evidence type="ECO:0000313" key="4">
    <source>
        <dbReference type="Proteomes" id="UP000504636"/>
    </source>
</evidence>
<dbReference type="InterPro" id="IPR029058">
    <property type="entry name" value="AB_hydrolase_fold"/>
</dbReference>
<keyword evidence="4" id="KW-1185">Reference proteome</keyword>
<dbReference type="OrthoDB" id="2578740at2759"/>
<dbReference type="SUPFAM" id="SSF53474">
    <property type="entry name" value="alpha/beta-Hydrolases"/>
    <property type="match status" value="1"/>
</dbReference>
<organism evidence="3">
    <name type="scientific">Mytilinidion resinicola</name>
    <dbReference type="NCBI Taxonomy" id="574789"/>
    <lineage>
        <taxon>Eukaryota</taxon>
        <taxon>Fungi</taxon>
        <taxon>Dikarya</taxon>
        <taxon>Ascomycota</taxon>
        <taxon>Pezizomycotina</taxon>
        <taxon>Dothideomycetes</taxon>
        <taxon>Pleosporomycetidae</taxon>
        <taxon>Mytilinidiales</taxon>
        <taxon>Mytilinidiaceae</taxon>
        <taxon>Mytilinidion</taxon>
    </lineage>
</organism>
<evidence type="ECO:0000313" key="5">
    <source>
        <dbReference type="RefSeq" id="XP_033582931.1"/>
    </source>
</evidence>
<evidence type="ECO:0000256" key="1">
    <source>
        <dbReference type="SAM" id="MobiDB-lite"/>
    </source>
</evidence>
<dbReference type="NCBIfam" id="TIGR00976">
    <property type="entry name" value="CocE_NonD"/>
    <property type="match status" value="1"/>
</dbReference>
<dbReference type="GO" id="GO:0016787">
    <property type="term" value="F:hydrolase activity"/>
    <property type="evidence" value="ECO:0007669"/>
    <property type="project" value="UniProtKB-KW"/>
</dbReference>
<feature type="region of interest" description="Disordered" evidence="1">
    <location>
        <begin position="1"/>
        <end position="31"/>
    </location>
</feature>
<dbReference type="Proteomes" id="UP000504636">
    <property type="component" value="Unplaced"/>
</dbReference>
<dbReference type="RefSeq" id="XP_033582931.1">
    <property type="nucleotide sequence ID" value="XM_033712572.1"/>
</dbReference>
<reference evidence="5" key="2">
    <citation type="submission" date="2020-04" db="EMBL/GenBank/DDBJ databases">
        <authorList>
            <consortium name="NCBI Genome Project"/>
        </authorList>
    </citation>
    <scope>NUCLEOTIDE SEQUENCE</scope>
    <source>
        <strain evidence="5">CBS 304.34</strain>
    </source>
</reference>
<reference evidence="5" key="3">
    <citation type="submission" date="2025-04" db="UniProtKB">
        <authorList>
            <consortium name="RefSeq"/>
        </authorList>
    </citation>
    <scope>IDENTIFICATION</scope>
    <source>
        <strain evidence="5">CBS 304.34</strain>
    </source>
</reference>
<dbReference type="InterPro" id="IPR000383">
    <property type="entry name" value="Xaa-Pro-like_dom"/>
</dbReference>
<dbReference type="Pfam" id="PF02129">
    <property type="entry name" value="Peptidase_S15"/>
    <property type="match status" value="1"/>
</dbReference>
<proteinExistence type="predicted"/>
<feature type="compositionally biased region" description="Basic and acidic residues" evidence="1">
    <location>
        <begin position="1"/>
        <end position="11"/>
    </location>
</feature>
<sequence length="245" mass="26692">MSAKNDPRENEVSTAAPENDELGTSPAAPFNHARPDWSDVSYYLSMRDGVRLAISIYFPDHMPPAKPAPVVLVQTRYGRAGARHKDSDNPRTLDPWLRAGYVAATVDVRGTTASFGARDCELGPDEQADMDEIIEHLAGLPWSNGKIIATGTSYTGNTADLATTRPAPALVGAIPRATDFDFWELFWPGGIPNDSMFRDWAAEVHEMDFGRSTSTVVSESAPNGEEKVLDGQSRVDDIAELFPLI</sequence>
<dbReference type="Gene3D" id="3.40.50.1820">
    <property type="entry name" value="alpha/beta hydrolase"/>
    <property type="match status" value="1"/>
</dbReference>